<dbReference type="InterPro" id="IPR001650">
    <property type="entry name" value="Helicase_C-like"/>
</dbReference>
<accession>A0A0P1BAX6</accession>
<feature type="region of interest" description="Disordered" evidence="11">
    <location>
        <begin position="487"/>
        <end position="521"/>
    </location>
</feature>
<keyword evidence="4" id="KW-0378">Hydrolase</keyword>
<evidence type="ECO:0000256" key="2">
    <source>
        <dbReference type="ARBA" id="ARBA00012552"/>
    </source>
</evidence>
<evidence type="ECO:0000256" key="8">
    <source>
        <dbReference type="ARBA" id="ARBA00038041"/>
    </source>
</evidence>
<dbReference type="Proteomes" id="UP000054845">
    <property type="component" value="Unassembled WGS sequence"/>
</dbReference>
<dbReference type="SUPFAM" id="SSF52540">
    <property type="entry name" value="P-loop containing nucleoside triphosphate hydrolases"/>
    <property type="match status" value="2"/>
</dbReference>
<keyword evidence="10" id="KW-0175">Coiled coil</keyword>
<feature type="region of interest" description="Disordered" evidence="11">
    <location>
        <begin position="617"/>
        <end position="655"/>
    </location>
</feature>
<protein>
    <recommendedName>
        <fullName evidence="2">RNA helicase</fullName>
        <ecNumber evidence="2">3.6.4.13</ecNumber>
    </recommendedName>
</protein>
<reference evidence="14 15" key="1">
    <citation type="submission" date="2014-09" db="EMBL/GenBank/DDBJ databases">
        <authorList>
            <person name="Magalhaes I.L.F."/>
            <person name="Oliveira U."/>
            <person name="Santos F.R."/>
            <person name="Vidigal T.H.D.A."/>
            <person name="Brescovit A.D."/>
            <person name="Santos A.J."/>
        </authorList>
    </citation>
    <scope>NUCLEOTIDE SEQUENCE [LARGE SCALE GENOMIC DNA]</scope>
</reference>
<feature type="coiled-coil region" evidence="10">
    <location>
        <begin position="555"/>
        <end position="582"/>
    </location>
</feature>
<sequence length="655" mass="71802">MDNTSATILQSSSSLVAPQPQRTEQQTTFSSFAHVLDARILRALSKLGFAHPTTVQQRLIPLALSGKDLLAQAPTGSGKTLAYALPAVQRILSAKSAIPLTDPARQQTRCVVLVPTRELAEQVTRQIAHVLEYLDDETVAAVNAACEGGKGVHKLLLSTHPDIVISTPTRTLAHIETGALSLSSLQLLVLDEADLILSYGHAGDVKALLEHSTLPSRWQNILCSATLGPEVRQLMGAKLRKPVTLRLQPSLHLSHLAQYSVQLTSQADKFLLIFVILRLKLVRGKCIIFVNSTERAYRVRLFLEQFGIRSTVLNEELPVESRFHIVQQFNKGVYDYIVATDESRFGVDAATAHQEEQDLAREQSRASVEGSAEFEVEEEEAVPLGAERNSPKADTAASDERKRKRDEEGGSSRESKVAERSSKRRGGDAEYGVARGIDFVSVACVINFDLPVTARGYVHRIGRTARAGQTGTSLSFVVPSSVWKSESADGSASAGPLKKSGVSHATAAMDEGTWSRIEEDQRQKGTTIKEWNFDKPQIEGFRYRVDDAMRAVTRAAIKEARIKEIKQELLNSEKLKAHFEDNPHDLAYLRHDKSLHSTRVQPHLKHVPSYLMPRITRLKQPSGPSSASSDPTASGSSRPATDSEGRNIFVANVAG</sequence>
<dbReference type="Pfam" id="PF00270">
    <property type="entry name" value="DEAD"/>
    <property type="match status" value="1"/>
</dbReference>
<dbReference type="GO" id="GO:0005829">
    <property type="term" value="C:cytosol"/>
    <property type="evidence" value="ECO:0007669"/>
    <property type="project" value="TreeGrafter"/>
</dbReference>
<evidence type="ECO:0000256" key="9">
    <source>
        <dbReference type="ARBA" id="ARBA00047984"/>
    </source>
</evidence>
<keyword evidence="3" id="KW-0547">Nucleotide-binding</keyword>
<dbReference type="PROSITE" id="PS51192">
    <property type="entry name" value="HELICASE_ATP_BIND_1"/>
    <property type="match status" value="1"/>
</dbReference>
<evidence type="ECO:0000256" key="1">
    <source>
        <dbReference type="ARBA" id="ARBA00003706"/>
    </source>
</evidence>
<evidence type="ECO:0000256" key="3">
    <source>
        <dbReference type="ARBA" id="ARBA00022741"/>
    </source>
</evidence>
<organism evidence="14 15">
    <name type="scientific">Ceraceosorus bombacis</name>
    <dbReference type="NCBI Taxonomy" id="401625"/>
    <lineage>
        <taxon>Eukaryota</taxon>
        <taxon>Fungi</taxon>
        <taxon>Dikarya</taxon>
        <taxon>Basidiomycota</taxon>
        <taxon>Ustilaginomycotina</taxon>
        <taxon>Exobasidiomycetes</taxon>
        <taxon>Ceraceosorales</taxon>
        <taxon>Ceraceosoraceae</taxon>
        <taxon>Ceraceosorus</taxon>
    </lineage>
</organism>
<feature type="domain" description="Helicase C-terminal" evidence="13">
    <location>
        <begin position="332"/>
        <end position="536"/>
    </location>
</feature>
<evidence type="ECO:0000256" key="4">
    <source>
        <dbReference type="ARBA" id="ARBA00022801"/>
    </source>
</evidence>
<name>A0A0P1BAX6_9BASI</name>
<feature type="region of interest" description="Disordered" evidence="11">
    <location>
        <begin position="1"/>
        <end position="23"/>
    </location>
</feature>
<dbReference type="GO" id="GO:0016787">
    <property type="term" value="F:hydrolase activity"/>
    <property type="evidence" value="ECO:0007669"/>
    <property type="project" value="UniProtKB-KW"/>
</dbReference>
<feature type="compositionally biased region" description="Acidic residues" evidence="11">
    <location>
        <begin position="372"/>
        <end position="381"/>
    </location>
</feature>
<dbReference type="InterPro" id="IPR014001">
    <property type="entry name" value="Helicase_ATP-bd"/>
</dbReference>
<dbReference type="AlphaFoldDB" id="A0A0P1BAX6"/>
<feature type="region of interest" description="Disordered" evidence="11">
    <location>
        <begin position="370"/>
        <end position="428"/>
    </location>
</feature>
<evidence type="ECO:0000256" key="7">
    <source>
        <dbReference type="ARBA" id="ARBA00022884"/>
    </source>
</evidence>
<dbReference type="Pfam" id="PF00271">
    <property type="entry name" value="Helicase_C"/>
    <property type="match status" value="2"/>
</dbReference>
<dbReference type="GO" id="GO:0003724">
    <property type="term" value="F:RNA helicase activity"/>
    <property type="evidence" value="ECO:0007669"/>
    <property type="project" value="UniProtKB-EC"/>
</dbReference>
<dbReference type="SMART" id="SM00487">
    <property type="entry name" value="DEXDc"/>
    <property type="match status" value="1"/>
</dbReference>
<feature type="compositionally biased region" description="Low complexity" evidence="11">
    <location>
        <begin position="621"/>
        <end position="639"/>
    </location>
</feature>
<dbReference type="PROSITE" id="PS51194">
    <property type="entry name" value="HELICASE_CTER"/>
    <property type="match status" value="1"/>
</dbReference>
<dbReference type="STRING" id="401625.A0A0P1BAX6"/>
<dbReference type="SMART" id="SM00490">
    <property type="entry name" value="HELICc"/>
    <property type="match status" value="1"/>
</dbReference>
<feature type="compositionally biased region" description="Basic and acidic residues" evidence="11">
    <location>
        <begin position="398"/>
        <end position="428"/>
    </location>
</feature>
<comment type="catalytic activity">
    <reaction evidence="9">
        <text>ATP + H2O = ADP + phosphate + H(+)</text>
        <dbReference type="Rhea" id="RHEA:13065"/>
        <dbReference type="ChEBI" id="CHEBI:15377"/>
        <dbReference type="ChEBI" id="CHEBI:15378"/>
        <dbReference type="ChEBI" id="CHEBI:30616"/>
        <dbReference type="ChEBI" id="CHEBI:43474"/>
        <dbReference type="ChEBI" id="CHEBI:456216"/>
        <dbReference type="EC" id="3.6.4.13"/>
    </reaction>
</comment>
<comment type="similarity">
    <text evidence="8">Belongs to the DEAD box helicase family. DDX56/DBP9 subfamily.</text>
</comment>
<evidence type="ECO:0000256" key="10">
    <source>
        <dbReference type="SAM" id="Coils"/>
    </source>
</evidence>
<dbReference type="GO" id="GO:0005524">
    <property type="term" value="F:ATP binding"/>
    <property type="evidence" value="ECO:0007669"/>
    <property type="project" value="UniProtKB-KW"/>
</dbReference>
<dbReference type="GO" id="GO:0003723">
    <property type="term" value="F:RNA binding"/>
    <property type="evidence" value="ECO:0007669"/>
    <property type="project" value="UniProtKB-KW"/>
</dbReference>
<dbReference type="EMBL" id="CCYA01000206">
    <property type="protein sequence ID" value="CEH13249.1"/>
    <property type="molecule type" value="Genomic_DNA"/>
</dbReference>
<evidence type="ECO:0000256" key="5">
    <source>
        <dbReference type="ARBA" id="ARBA00022806"/>
    </source>
</evidence>
<keyword evidence="15" id="KW-1185">Reference proteome</keyword>
<comment type="function">
    <text evidence="1">ATP-binding RNA helicase involved in the biogenesis of 60S ribosomal subunits and is required for the normal formation of 25S and 5.8S rRNAs.</text>
</comment>
<dbReference type="OrthoDB" id="1191041at2759"/>
<evidence type="ECO:0000259" key="13">
    <source>
        <dbReference type="PROSITE" id="PS51194"/>
    </source>
</evidence>
<keyword evidence="7" id="KW-0694">RNA-binding</keyword>
<evidence type="ECO:0000259" key="12">
    <source>
        <dbReference type="PROSITE" id="PS51192"/>
    </source>
</evidence>
<dbReference type="PANTHER" id="PTHR47959:SF21">
    <property type="entry name" value="DEAD-BOX HELICASE 56"/>
    <property type="match status" value="1"/>
</dbReference>
<evidence type="ECO:0000256" key="11">
    <source>
        <dbReference type="SAM" id="MobiDB-lite"/>
    </source>
</evidence>
<dbReference type="InterPro" id="IPR011545">
    <property type="entry name" value="DEAD/DEAH_box_helicase_dom"/>
</dbReference>
<evidence type="ECO:0000313" key="14">
    <source>
        <dbReference type="EMBL" id="CEH13249.1"/>
    </source>
</evidence>
<evidence type="ECO:0000256" key="6">
    <source>
        <dbReference type="ARBA" id="ARBA00022840"/>
    </source>
</evidence>
<dbReference type="CDD" id="cd18787">
    <property type="entry name" value="SF2_C_DEAD"/>
    <property type="match status" value="1"/>
</dbReference>
<dbReference type="EC" id="3.6.4.13" evidence="2"/>
<dbReference type="Gene3D" id="3.40.50.300">
    <property type="entry name" value="P-loop containing nucleotide triphosphate hydrolases"/>
    <property type="match status" value="2"/>
</dbReference>
<keyword evidence="6" id="KW-0067">ATP-binding</keyword>
<evidence type="ECO:0000313" key="15">
    <source>
        <dbReference type="Proteomes" id="UP000054845"/>
    </source>
</evidence>
<dbReference type="InterPro" id="IPR050079">
    <property type="entry name" value="DEAD_box_RNA_helicase"/>
</dbReference>
<dbReference type="PANTHER" id="PTHR47959">
    <property type="entry name" value="ATP-DEPENDENT RNA HELICASE RHLE-RELATED"/>
    <property type="match status" value="1"/>
</dbReference>
<dbReference type="InterPro" id="IPR027417">
    <property type="entry name" value="P-loop_NTPase"/>
</dbReference>
<keyword evidence="5 14" id="KW-0347">Helicase</keyword>
<proteinExistence type="inferred from homology"/>
<feature type="domain" description="Helicase ATP-binding" evidence="12">
    <location>
        <begin position="60"/>
        <end position="245"/>
    </location>
</feature>